<sequence length="453" mass="50299">MEVPVGQSVSADRTGTLSPLPGHDGDRRAHCPDRHLGTASWDHIRSLFTLRPGTVHLNTGTVGAVPHEVLDVHERVTREWTGSLRDIYPPTLYPEYRAAIAGDFGVDQDEMVICHNSTEGMARVIAGLDLGEGDEALTTTHECYSVLSNLNLVHNRTGLTVRTITLPSGPDVRAEDIVELFAAAITPRTRVMFFAAVTLFTGTRMPVRALCDLAQRHGIVTVMDGALLPGMLDADLRALGVDFMTGSGSKFQCGPLGTGLLYVRNKVIPEHNPLPLPPFWPVISTWYPMLGPMPPRTTTRVETCNMGDYLQSAGSAGIARAAALTRACQMWNAIGRGRIERRIMELGDHARDRLAERFGERALHSPADPRLRSPLISFRPFRAPHDAWNPKKINLFVDRLEREHRIWIRWVEFDVPGSPHMHYAARVCTHLFNTREEIDHAVDVMGRLADEMA</sequence>
<dbReference type="SUPFAM" id="SSF53383">
    <property type="entry name" value="PLP-dependent transferases"/>
    <property type="match status" value="1"/>
</dbReference>
<evidence type="ECO:0000256" key="2">
    <source>
        <dbReference type="SAM" id="MobiDB-lite"/>
    </source>
</evidence>
<keyword evidence="4" id="KW-0032">Aminotransferase</keyword>
<dbReference type="GO" id="GO:0008483">
    <property type="term" value="F:transaminase activity"/>
    <property type="evidence" value="ECO:0007669"/>
    <property type="project" value="UniProtKB-KW"/>
</dbReference>
<protein>
    <submittedName>
        <fullName evidence="4">Aminotransferase class V-fold PLP-dependent enzyme</fullName>
    </submittedName>
</protein>
<feature type="compositionally biased region" description="Polar residues" evidence="2">
    <location>
        <begin position="7"/>
        <end position="17"/>
    </location>
</feature>
<evidence type="ECO:0000313" key="4">
    <source>
        <dbReference type="EMBL" id="GAA4072035.1"/>
    </source>
</evidence>
<keyword evidence="5" id="KW-1185">Reference proteome</keyword>
<dbReference type="InterPro" id="IPR015421">
    <property type="entry name" value="PyrdxlP-dep_Trfase_major"/>
</dbReference>
<dbReference type="InterPro" id="IPR015422">
    <property type="entry name" value="PyrdxlP-dep_Trfase_small"/>
</dbReference>
<keyword evidence="1" id="KW-0663">Pyridoxal phosphate</keyword>
<organism evidence="4 5">
    <name type="scientific">Actinomadura miaoliensis</name>
    <dbReference type="NCBI Taxonomy" id="430685"/>
    <lineage>
        <taxon>Bacteria</taxon>
        <taxon>Bacillati</taxon>
        <taxon>Actinomycetota</taxon>
        <taxon>Actinomycetes</taxon>
        <taxon>Streptosporangiales</taxon>
        <taxon>Thermomonosporaceae</taxon>
        <taxon>Actinomadura</taxon>
    </lineage>
</organism>
<feature type="region of interest" description="Disordered" evidence="2">
    <location>
        <begin position="1"/>
        <end position="31"/>
    </location>
</feature>
<comment type="caution">
    <text evidence="4">The sequence shown here is derived from an EMBL/GenBank/DDBJ whole genome shotgun (WGS) entry which is preliminary data.</text>
</comment>
<feature type="domain" description="Aminotransferase class V" evidence="3">
    <location>
        <begin position="92"/>
        <end position="371"/>
    </location>
</feature>
<gene>
    <name evidence="4" type="ORF">GCM10022214_30020</name>
</gene>
<dbReference type="EMBL" id="BAAAZG010000017">
    <property type="protein sequence ID" value="GAA4072035.1"/>
    <property type="molecule type" value="Genomic_DNA"/>
</dbReference>
<evidence type="ECO:0000256" key="1">
    <source>
        <dbReference type="ARBA" id="ARBA00022898"/>
    </source>
</evidence>
<dbReference type="Proteomes" id="UP001500683">
    <property type="component" value="Unassembled WGS sequence"/>
</dbReference>
<dbReference type="InterPro" id="IPR000192">
    <property type="entry name" value="Aminotrans_V_dom"/>
</dbReference>
<dbReference type="InterPro" id="IPR015424">
    <property type="entry name" value="PyrdxlP-dep_Trfase"/>
</dbReference>
<dbReference type="Pfam" id="PF00266">
    <property type="entry name" value="Aminotran_5"/>
    <property type="match status" value="1"/>
</dbReference>
<dbReference type="Gene3D" id="3.40.640.10">
    <property type="entry name" value="Type I PLP-dependent aspartate aminotransferase-like (Major domain)"/>
    <property type="match status" value="1"/>
</dbReference>
<dbReference type="Gene3D" id="3.90.1150.10">
    <property type="entry name" value="Aspartate Aminotransferase, domain 1"/>
    <property type="match status" value="1"/>
</dbReference>
<dbReference type="PANTHER" id="PTHR43092">
    <property type="entry name" value="L-CYSTEINE DESULFHYDRASE"/>
    <property type="match status" value="1"/>
</dbReference>
<keyword evidence="4" id="KW-0808">Transferase</keyword>
<evidence type="ECO:0000259" key="3">
    <source>
        <dbReference type="Pfam" id="PF00266"/>
    </source>
</evidence>
<proteinExistence type="predicted"/>
<evidence type="ECO:0000313" key="5">
    <source>
        <dbReference type="Proteomes" id="UP001500683"/>
    </source>
</evidence>
<accession>A0ABP7VQY3</accession>
<dbReference type="PANTHER" id="PTHR43092:SF2">
    <property type="entry name" value="HERCYNYLCYSTEINE SULFOXIDE LYASE"/>
    <property type="match status" value="1"/>
</dbReference>
<reference evidence="5" key="1">
    <citation type="journal article" date="2019" name="Int. J. Syst. Evol. Microbiol.">
        <title>The Global Catalogue of Microorganisms (GCM) 10K type strain sequencing project: providing services to taxonomists for standard genome sequencing and annotation.</title>
        <authorList>
            <consortium name="The Broad Institute Genomics Platform"/>
            <consortium name="The Broad Institute Genome Sequencing Center for Infectious Disease"/>
            <person name="Wu L."/>
            <person name="Ma J."/>
        </authorList>
    </citation>
    <scope>NUCLEOTIDE SEQUENCE [LARGE SCALE GENOMIC DNA]</scope>
    <source>
        <strain evidence="5">JCM 16702</strain>
    </source>
</reference>
<name>A0ABP7VQY3_9ACTN</name>